<organism evidence="1">
    <name type="scientific">Candidatus Thiothrix putei</name>
    <dbReference type="NCBI Taxonomy" id="3080811"/>
    <lineage>
        <taxon>Bacteria</taxon>
        <taxon>Pseudomonadati</taxon>
        <taxon>Pseudomonadota</taxon>
        <taxon>Gammaproteobacteria</taxon>
        <taxon>Thiotrichales</taxon>
        <taxon>Thiotrichaceae</taxon>
        <taxon>Thiothrix</taxon>
    </lineage>
</organism>
<reference evidence="1" key="1">
    <citation type="journal article" date="2023" name="Int. J. Mol. Sci.">
        <title>Metagenomics Revealed a New Genus 'Candidatus Thiocaldithrix dubininis' gen. nov., sp. nov. and a New Species 'Candidatus Thiothrix putei' sp. nov. in the Family Thiotrichaceae, Some Members of Which Have Traits of Both Na+- and H+-Motive Energetics.</title>
        <authorList>
            <person name="Ravin N.V."/>
            <person name="Muntyan M.S."/>
            <person name="Smolyakov D.D."/>
            <person name="Rudenko T.S."/>
            <person name="Beletsky A.V."/>
            <person name="Mardanov A.V."/>
            <person name="Grabovich M.Y."/>
        </authorList>
    </citation>
    <scope>NUCLEOTIDE SEQUENCE</scope>
    <source>
        <strain evidence="1">GKL-02</strain>
    </source>
</reference>
<sequence length="91" mass="10210">MKSHPCSGFCRNAATLYPMKPVTTTLKTLNVRIRDKHAPVLRQWAFECNQVWNFANAYTTEYSNIAIPSVGWVRSNITAFDKAQCATQNGG</sequence>
<proteinExistence type="predicted"/>
<gene>
    <name evidence="1" type="ORF">QJT81_14000</name>
</gene>
<dbReference type="AlphaFoldDB" id="A0AA95HBC4"/>
<protein>
    <recommendedName>
        <fullName evidence="2">Transposase</fullName>
    </recommendedName>
</protein>
<accession>A0AA95HBC4</accession>
<dbReference type="Proteomes" id="UP001301326">
    <property type="component" value="Chromosome"/>
</dbReference>
<reference evidence="1" key="2">
    <citation type="submission" date="2023-04" db="EMBL/GenBank/DDBJ databases">
        <authorList>
            <person name="Beletskiy A.V."/>
            <person name="Mardanov A.V."/>
            <person name="Ravin N.V."/>
        </authorList>
    </citation>
    <scope>NUCLEOTIDE SEQUENCE</scope>
    <source>
        <strain evidence="1">GKL-02</strain>
    </source>
</reference>
<evidence type="ECO:0000313" key="1">
    <source>
        <dbReference type="EMBL" id="WGZ92935.1"/>
    </source>
</evidence>
<evidence type="ECO:0008006" key="2">
    <source>
        <dbReference type="Google" id="ProtNLM"/>
    </source>
</evidence>
<name>A0AA95HBC4_9GAMM</name>
<dbReference type="EMBL" id="CP124756">
    <property type="protein sequence ID" value="WGZ92935.1"/>
    <property type="molecule type" value="Genomic_DNA"/>
</dbReference>
<dbReference type="KEGG" id="tput:QJT81_14000"/>